<dbReference type="Gene3D" id="3.10.50.40">
    <property type="match status" value="2"/>
</dbReference>
<organism evidence="9 10">
    <name type="scientific">candidate division TA06 bacterium DG_26</name>
    <dbReference type="NCBI Taxonomy" id="1703771"/>
    <lineage>
        <taxon>Bacteria</taxon>
        <taxon>Bacteria division TA06</taxon>
    </lineage>
</organism>
<dbReference type="SUPFAM" id="SSF54534">
    <property type="entry name" value="FKBP-like"/>
    <property type="match status" value="2"/>
</dbReference>
<dbReference type="InterPro" id="IPR023058">
    <property type="entry name" value="PPIase_PpiC_CS"/>
</dbReference>
<dbReference type="Pfam" id="PF13616">
    <property type="entry name" value="Rotamase_3"/>
    <property type="match status" value="1"/>
</dbReference>
<dbReference type="PANTHER" id="PTHR47245">
    <property type="entry name" value="PEPTIDYLPROLYL ISOMERASE"/>
    <property type="match status" value="1"/>
</dbReference>
<dbReference type="EMBL" id="LIZT01000003">
    <property type="protein sequence ID" value="KPJ51304.1"/>
    <property type="molecule type" value="Genomic_DNA"/>
</dbReference>
<evidence type="ECO:0000256" key="1">
    <source>
        <dbReference type="ARBA" id="ARBA00000971"/>
    </source>
</evidence>
<evidence type="ECO:0000259" key="8">
    <source>
        <dbReference type="PROSITE" id="PS50198"/>
    </source>
</evidence>
<gene>
    <name evidence="9" type="ORF">AMJ40_00420</name>
</gene>
<dbReference type="SUPFAM" id="SSF109998">
    <property type="entry name" value="Triger factor/SurA peptide-binding domain-like"/>
    <property type="match status" value="1"/>
</dbReference>
<keyword evidence="4 6" id="KW-0697">Rotamase</keyword>
<dbReference type="EC" id="5.2.1.8" evidence="2"/>
<dbReference type="InterPro" id="IPR027304">
    <property type="entry name" value="Trigger_fact/SurA_dom_sf"/>
</dbReference>
<feature type="domain" description="PpiC" evidence="8">
    <location>
        <begin position="170"/>
        <end position="268"/>
    </location>
</feature>
<reference evidence="9 10" key="1">
    <citation type="journal article" date="2015" name="Microbiome">
        <title>Genomic resolution of linkages in carbon, nitrogen, and sulfur cycling among widespread estuary sediment bacteria.</title>
        <authorList>
            <person name="Baker B.J."/>
            <person name="Lazar C.S."/>
            <person name="Teske A.P."/>
            <person name="Dick G.J."/>
        </authorList>
    </citation>
    <scope>NUCLEOTIDE SEQUENCE [LARGE SCALE GENOMIC DNA]</scope>
    <source>
        <strain evidence="9">DG_26</strain>
    </source>
</reference>
<keyword evidence="3 7" id="KW-0732">Signal</keyword>
<name>A0A0S7WMC3_UNCT6</name>
<dbReference type="InterPro" id="IPR000297">
    <property type="entry name" value="PPIase_PpiC"/>
</dbReference>
<feature type="domain" description="PpiC" evidence="8">
    <location>
        <begin position="271"/>
        <end position="371"/>
    </location>
</feature>
<dbReference type="InterPro" id="IPR050245">
    <property type="entry name" value="PrsA_foldase"/>
</dbReference>
<comment type="catalytic activity">
    <reaction evidence="1">
        <text>[protein]-peptidylproline (omega=180) = [protein]-peptidylproline (omega=0)</text>
        <dbReference type="Rhea" id="RHEA:16237"/>
        <dbReference type="Rhea" id="RHEA-COMP:10747"/>
        <dbReference type="Rhea" id="RHEA-COMP:10748"/>
        <dbReference type="ChEBI" id="CHEBI:83833"/>
        <dbReference type="ChEBI" id="CHEBI:83834"/>
        <dbReference type="EC" id="5.2.1.8"/>
    </reaction>
</comment>
<dbReference type="Proteomes" id="UP000051124">
    <property type="component" value="Unassembled WGS sequence"/>
</dbReference>
<dbReference type="PROSITE" id="PS01096">
    <property type="entry name" value="PPIC_PPIASE_1"/>
    <property type="match status" value="2"/>
</dbReference>
<accession>A0A0S7WMC3</accession>
<evidence type="ECO:0000256" key="7">
    <source>
        <dbReference type="SAM" id="SignalP"/>
    </source>
</evidence>
<evidence type="ECO:0000256" key="5">
    <source>
        <dbReference type="ARBA" id="ARBA00023235"/>
    </source>
</evidence>
<proteinExistence type="predicted"/>
<dbReference type="InterPro" id="IPR046357">
    <property type="entry name" value="PPIase_dom_sf"/>
</dbReference>
<dbReference type="AlphaFoldDB" id="A0A0S7WMC3"/>
<dbReference type="PROSITE" id="PS50198">
    <property type="entry name" value="PPIC_PPIASE_2"/>
    <property type="match status" value="2"/>
</dbReference>
<sequence length="417" mass="47545">MRRATLTLALLIAGLSLAATADKIVAIVGRRVITQGDLQQQIFLYTTQYGIEDEAQLTQDLLEQMIEGAVLLEEAKKETVAVAHKEVEQELTQVIDRMKGRFPSEEEFEKKLQTEHLTLDELRNSYRDAIREQLIIRKLLEQKIRPKIKVSPLEVQKFYEQYKDSIHAEPEKVRLAHVLLSIRPSQATIERAEKRVAEVYQKLQEGQTFASLAKSYSDDLSGERGGDLGYFGKGDLAPELEQECFSLQPGEVTIMTSELGYHIILCHDKTRDRVHISQILVKTVPSPQDSVQVRATAQDLRERILAGQSFSELATLYSNDDATRETGGDLGYIPVVDLSPPFDEVARTLQPGETSQVVLSPRGYHLIQLVERVAERRPSFAEIRDELSNYVFQRKFEDEYKAWIEELKEKVYIEVKL</sequence>
<feature type="signal peptide" evidence="7">
    <location>
        <begin position="1"/>
        <end position="21"/>
    </location>
</feature>
<dbReference type="Pfam" id="PF13624">
    <property type="entry name" value="SurA_N_3"/>
    <property type="match status" value="1"/>
</dbReference>
<keyword evidence="5 6" id="KW-0413">Isomerase</keyword>
<dbReference type="GO" id="GO:0003755">
    <property type="term" value="F:peptidyl-prolyl cis-trans isomerase activity"/>
    <property type="evidence" value="ECO:0007669"/>
    <property type="project" value="UniProtKB-KW"/>
</dbReference>
<evidence type="ECO:0000256" key="6">
    <source>
        <dbReference type="PROSITE-ProRule" id="PRU00278"/>
    </source>
</evidence>
<evidence type="ECO:0000256" key="2">
    <source>
        <dbReference type="ARBA" id="ARBA00013194"/>
    </source>
</evidence>
<evidence type="ECO:0000313" key="9">
    <source>
        <dbReference type="EMBL" id="KPJ51304.1"/>
    </source>
</evidence>
<protein>
    <recommendedName>
        <fullName evidence="2">peptidylprolyl isomerase</fullName>
        <ecNumber evidence="2">5.2.1.8</ecNumber>
    </recommendedName>
</protein>
<evidence type="ECO:0000313" key="10">
    <source>
        <dbReference type="Proteomes" id="UP000051124"/>
    </source>
</evidence>
<feature type="chain" id="PRO_5007787003" description="peptidylprolyl isomerase" evidence="7">
    <location>
        <begin position="22"/>
        <end position="417"/>
    </location>
</feature>
<comment type="caution">
    <text evidence="9">The sequence shown here is derived from an EMBL/GenBank/DDBJ whole genome shotgun (WGS) entry which is preliminary data.</text>
</comment>
<evidence type="ECO:0000256" key="4">
    <source>
        <dbReference type="ARBA" id="ARBA00023110"/>
    </source>
</evidence>
<dbReference type="Pfam" id="PF00639">
    <property type="entry name" value="Rotamase"/>
    <property type="match status" value="1"/>
</dbReference>
<dbReference type="Gene3D" id="1.10.4030.10">
    <property type="entry name" value="Porin chaperone SurA, peptide-binding domain"/>
    <property type="match status" value="1"/>
</dbReference>
<dbReference type="PANTHER" id="PTHR47245:SF1">
    <property type="entry name" value="FOLDASE PROTEIN PRSA"/>
    <property type="match status" value="1"/>
</dbReference>
<evidence type="ECO:0000256" key="3">
    <source>
        <dbReference type="ARBA" id="ARBA00022729"/>
    </source>
</evidence>